<evidence type="ECO:0000259" key="7">
    <source>
        <dbReference type="PROSITE" id="PS00463"/>
    </source>
</evidence>
<feature type="domain" description="Zn(2)-C6 fungal-type" evidence="7">
    <location>
        <begin position="23"/>
        <end position="54"/>
    </location>
</feature>
<dbReference type="SUPFAM" id="SSF57701">
    <property type="entry name" value="Zn2/Cys6 DNA-binding domain"/>
    <property type="match status" value="1"/>
</dbReference>
<dbReference type="GO" id="GO:0005634">
    <property type="term" value="C:nucleus"/>
    <property type="evidence" value="ECO:0007669"/>
    <property type="project" value="UniProtKB-SubCell"/>
</dbReference>
<evidence type="ECO:0000256" key="6">
    <source>
        <dbReference type="SAM" id="MobiDB-lite"/>
    </source>
</evidence>
<dbReference type="Proteomes" id="UP001302676">
    <property type="component" value="Unassembled WGS sequence"/>
</dbReference>
<feature type="compositionally biased region" description="Low complexity" evidence="6">
    <location>
        <begin position="162"/>
        <end position="179"/>
    </location>
</feature>
<dbReference type="AlphaFoldDB" id="A0AAN6V9V0"/>
<dbReference type="RefSeq" id="XP_062640412.1">
    <property type="nucleotide sequence ID" value="XM_062785479.1"/>
</dbReference>
<keyword evidence="4" id="KW-0804">Transcription</keyword>
<accession>A0AAN6V9V0</accession>
<dbReference type="PANTHER" id="PTHR31845:SF10">
    <property type="entry name" value="ZN(II)2CYS6 TRANSCRIPTION FACTOR (EUROFUNG)"/>
    <property type="match status" value="1"/>
</dbReference>
<keyword evidence="3" id="KW-0238">DNA-binding</keyword>
<dbReference type="InterPro" id="IPR001138">
    <property type="entry name" value="Zn2Cys6_DnaBD"/>
</dbReference>
<dbReference type="EMBL" id="MU853558">
    <property type="protein sequence ID" value="KAK4147041.1"/>
    <property type="molecule type" value="Genomic_DNA"/>
</dbReference>
<dbReference type="GO" id="GO:0000976">
    <property type="term" value="F:transcription cis-regulatory region binding"/>
    <property type="evidence" value="ECO:0007669"/>
    <property type="project" value="TreeGrafter"/>
</dbReference>
<dbReference type="PANTHER" id="PTHR31845">
    <property type="entry name" value="FINGER DOMAIN PROTEIN, PUTATIVE-RELATED"/>
    <property type="match status" value="1"/>
</dbReference>
<feature type="compositionally biased region" description="Low complexity" evidence="6">
    <location>
        <begin position="506"/>
        <end position="518"/>
    </location>
</feature>
<evidence type="ECO:0000256" key="1">
    <source>
        <dbReference type="ARBA" id="ARBA00004123"/>
    </source>
</evidence>
<dbReference type="InterPro" id="IPR036864">
    <property type="entry name" value="Zn2-C6_fun-type_DNA-bd_sf"/>
</dbReference>
<keyword evidence="5" id="KW-0539">Nucleus</keyword>
<feature type="region of interest" description="Disordered" evidence="6">
    <location>
        <begin position="505"/>
        <end position="543"/>
    </location>
</feature>
<proteinExistence type="predicted"/>
<dbReference type="InterPro" id="IPR051089">
    <property type="entry name" value="prtT"/>
</dbReference>
<evidence type="ECO:0000256" key="3">
    <source>
        <dbReference type="ARBA" id="ARBA00023125"/>
    </source>
</evidence>
<dbReference type="PROSITE" id="PS00463">
    <property type="entry name" value="ZN2_CY6_FUNGAL_1"/>
    <property type="match status" value="1"/>
</dbReference>
<evidence type="ECO:0000256" key="5">
    <source>
        <dbReference type="ARBA" id="ARBA00023242"/>
    </source>
</evidence>
<keyword evidence="9" id="KW-1185">Reference proteome</keyword>
<comment type="caution">
    <text evidence="8">The sequence shown here is derived from an EMBL/GenBank/DDBJ whole genome shotgun (WGS) entry which is preliminary data.</text>
</comment>
<reference evidence="8" key="1">
    <citation type="journal article" date="2023" name="Mol. Phylogenet. Evol.">
        <title>Genome-scale phylogeny and comparative genomics of the fungal order Sordariales.</title>
        <authorList>
            <person name="Hensen N."/>
            <person name="Bonometti L."/>
            <person name="Westerberg I."/>
            <person name="Brannstrom I.O."/>
            <person name="Guillou S."/>
            <person name="Cros-Aarteil S."/>
            <person name="Calhoun S."/>
            <person name="Haridas S."/>
            <person name="Kuo A."/>
            <person name="Mondo S."/>
            <person name="Pangilinan J."/>
            <person name="Riley R."/>
            <person name="LaButti K."/>
            <person name="Andreopoulos B."/>
            <person name="Lipzen A."/>
            <person name="Chen C."/>
            <person name="Yan M."/>
            <person name="Daum C."/>
            <person name="Ng V."/>
            <person name="Clum A."/>
            <person name="Steindorff A."/>
            <person name="Ohm R.A."/>
            <person name="Martin F."/>
            <person name="Silar P."/>
            <person name="Natvig D.O."/>
            <person name="Lalanne C."/>
            <person name="Gautier V."/>
            <person name="Ament-Velasquez S.L."/>
            <person name="Kruys A."/>
            <person name="Hutchinson M.I."/>
            <person name="Powell A.J."/>
            <person name="Barry K."/>
            <person name="Miller A.N."/>
            <person name="Grigoriev I.V."/>
            <person name="Debuchy R."/>
            <person name="Gladieux P."/>
            <person name="Hiltunen Thoren M."/>
            <person name="Johannesson H."/>
        </authorList>
    </citation>
    <scope>NUCLEOTIDE SEQUENCE</scope>
    <source>
        <strain evidence="8">CBS 141.50</strain>
    </source>
</reference>
<protein>
    <recommendedName>
        <fullName evidence="7">Zn(2)-C6 fungal-type domain-containing protein</fullName>
    </recommendedName>
</protein>
<evidence type="ECO:0000313" key="8">
    <source>
        <dbReference type="EMBL" id="KAK4147041.1"/>
    </source>
</evidence>
<reference evidence="8" key="2">
    <citation type="submission" date="2023-05" db="EMBL/GenBank/DDBJ databases">
        <authorList>
            <consortium name="Lawrence Berkeley National Laboratory"/>
            <person name="Steindorff A."/>
            <person name="Hensen N."/>
            <person name="Bonometti L."/>
            <person name="Westerberg I."/>
            <person name="Brannstrom I.O."/>
            <person name="Guillou S."/>
            <person name="Cros-Aarteil S."/>
            <person name="Calhoun S."/>
            <person name="Haridas S."/>
            <person name="Kuo A."/>
            <person name="Mondo S."/>
            <person name="Pangilinan J."/>
            <person name="Riley R."/>
            <person name="Labutti K."/>
            <person name="Andreopoulos B."/>
            <person name="Lipzen A."/>
            <person name="Chen C."/>
            <person name="Yanf M."/>
            <person name="Daum C."/>
            <person name="Ng V."/>
            <person name="Clum A."/>
            <person name="Ohm R."/>
            <person name="Martin F."/>
            <person name="Silar P."/>
            <person name="Natvig D."/>
            <person name="Lalanne C."/>
            <person name="Gautier V."/>
            <person name="Ament-Velasquez S.L."/>
            <person name="Kruys A."/>
            <person name="Hutchinson M.I."/>
            <person name="Powell A.J."/>
            <person name="Barry K."/>
            <person name="Miller A.N."/>
            <person name="Grigoriev I.V."/>
            <person name="Debuchy R."/>
            <person name="Gladieux P."/>
            <person name="Thoren M.H."/>
            <person name="Johannesson H."/>
        </authorList>
    </citation>
    <scope>NUCLEOTIDE SEQUENCE</scope>
    <source>
        <strain evidence="8">CBS 141.50</strain>
    </source>
</reference>
<organism evidence="8 9">
    <name type="scientific">Dichotomopilus funicola</name>
    <dbReference type="NCBI Taxonomy" id="1934379"/>
    <lineage>
        <taxon>Eukaryota</taxon>
        <taxon>Fungi</taxon>
        <taxon>Dikarya</taxon>
        <taxon>Ascomycota</taxon>
        <taxon>Pezizomycotina</taxon>
        <taxon>Sordariomycetes</taxon>
        <taxon>Sordariomycetidae</taxon>
        <taxon>Sordariales</taxon>
        <taxon>Chaetomiaceae</taxon>
        <taxon>Dichotomopilus</taxon>
    </lineage>
</organism>
<dbReference type="Gene3D" id="4.10.240.10">
    <property type="entry name" value="Zn(2)-C6 fungal-type DNA-binding domain"/>
    <property type="match status" value="1"/>
</dbReference>
<evidence type="ECO:0000256" key="4">
    <source>
        <dbReference type="ARBA" id="ARBA00023163"/>
    </source>
</evidence>
<evidence type="ECO:0000313" key="9">
    <source>
        <dbReference type="Proteomes" id="UP001302676"/>
    </source>
</evidence>
<keyword evidence="2" id="KW-0805">Transcription regulation</keyword>
<name>A0AAN6V9V0_9PEZI</name>
<dbReference type="GO" id="GO:0000981">
    <property type="term" value="F:DNA-binding transcription factor activity, RNA polymerase II-specific"/>
    <property type="evidence" value="ECO:0007669"/>
    <property type="project" value="InterPro"/>
</dbReference>
<feature type="compositionally biased region" description="Basic and acidic residues" evidence="6">
    <location>
        <begin position="68"/>
        <end position="85"/>
    </location>
</feature>
<feature type="compositionally biased region" description="Low complexity" evidence="6">
    <location>
        <begin position="528"/>
        <end position="540"/>
    </location>
</feature>
<comment type="subcellular location">
    <subcellularLocation>
        <location evidence="1">Nucleus</location>
    </subcellularLocation>
</comment>
<feature type="region of interest" description="Disordered" evidence="6">
    <location>
        <begin position="1"/>
        <end position="228"/>
    </location>
</feature>
<evidence type="ECO:0000256" key="2">
    <source>
        <dbReference type="ARBA" id="ARBA00023015"/>
    </source>
</evidence>
<feature type="compositionally biased region" description="Pro residues" evidence="6">
    <location>
        <begin position="116"/>
        <end position="128"/>
    </location>
</feature>
<sequence>MDSNRISPPLGTRPGGINKGPRACATCARAKSRCISGPRGQEKCERCHRLQKPCSSQTPAPARKRKDPKPTRVAELERRLEDLTARIESVQRQGPVALSPPDSDHYVLPSSLEPPAVAPEPSSLPPPGTFCKGSVRTTEQGRWTGPYAHLFPGQSLFGEGQPASTSNGNNNNSTTAPTSLISPSSPYPTQPDYQPTSSSSHPALQPPPPQPFPTSASADDPWPTGDEAESHLTMYHERFAHLFPFIIVPTHLTAAQMRVQRPFLWKAIMIETSLFNGARQIQLGDALLREMGEVSFMGANGGGMGGRKGEGLLDLLQGVQMLIDWYHYNLNNFQMVNLLFLAQSVTASLGTVEPNEEGDYDTEALEQMRAFATTYYLVTLTFTTNKRPDSLMNNINLSYLTTCCHVLLTRMEHPTDELVVHLVRAQRLLQSISQGFARRKAMLKESRVPQTAFVAALKERVRGFAAALPAHVKGNVSLEGHFLVAEILIYENSLEELSHCPMRCFQPQSPQQPRQQDPNTNRLNRLNPSSPATSLSPPSTDEQNANRVQMLWDCARVVEAFMSRRFAHETGDFPRFISLTSLDLTYVFLTMLKLATLQVPGWELEEVRRELRLYERMDQLIRRMEHSANKRKRATQRRDWPIDEREEAEDPFAKLARKVANVRDIISATAYDSGFATSQVARVVDPAPMTLADATQDLMQDLGGGGLWQPDAAGAGGAGGLNLNNCSGFGDMLPEWDSLEGVDWAAVFSGDAVCEGFYAS</sequence>
<dbReference type="GO" id="GO:0008270">
    <property type="term" value="F:zinc ion binding"/>
    <property type="evidence" value="ECO:0007669"/>
    <property type="project" value="InterPro"/>
</dbReference>
<dbReference type="GeneID" id="87822092"/>
<gene>
    <name evidence="8" type="ORF">C8A04DRAFT_9434</name>
</gene>